<accession>A0ABQ9Y8Q7</accession>
<dbReference type="EMBL" id="JARBJD010000025">
    <property type="protein sequence ID" value="KAK2960147.1"/>
    <property type="molecule type" value="Genomic_DNA"/>
</dbReference>
<sequence length="411" mass="45786">MPFKKERWLLKSLTPIGFRNDYTTKLVTKLVPSSAGPPSGFVDSVATLLSSPHSTVVAVALSFLDSSTSKPSLKVKVNLVESDLIAKVLTAVQRHTQPITGNATIIYRLIRIIYQHLFLATPSYVQNLTITSALDKNNHREMIFQKVVIPSSQFVTFLISNRNLYCGDLFNSFMTLLRTLIRMCPFHRPTLDFVLASPIVMAFSSCLSFIEDENCLERSMDQMVSSLTEWMTYGPDMVESGKRMMQALISEGFEDTLEQMTMNNMDEQYGEDVVHFCHSISFFLGFNAKPVEQIICVLNQLHSSCVKFVIIEHADAVTVASIMARRSGLSRMTPTHFCGLSSDVGNALIAGADEQILGSPPIAKKWLALLGWSFSTRLSLNVISSTVLSPNNSCRPSTMHCDQIIFPNLDF</sequence>
<name>A0ABQ9Y8Q7_9EUKA</name>
<organism evidence="1 2">
    <name type="scientific">Blattamonas nauphoetae</name>
    <dbReference type="NCBI Taxonomy" id="2049346"/>
    <lineage>
        <taxon>Eukaryota</taxon>
        <taxon>Metamonada</taxon>
        <taxon>Preaxostyla</taxon>
        <taxon>Oxymonadida</taxon>
        <taxon>Blattamonas</taxon>
    </lineage>
</organism>
<dbReference type="Proteomes" id="UP001281761">
    <property type="component" value="Unassembled WGS sequence"/>
</dbReference>
<reference evidence="1 2" key="1">
    <citation type="journal article" date="2022" name="bioRxiv">
        <title>Genomics of Preaxostyla Flagellates Illuminates Evolutionary Transitions and the Path Towards Mitochondrial Loss.</title>
        <authorList>
            <person name="Novak L.V.F."/>
            <person name="Treitli S.C."/>
            <person name="Pyrih J."/>
            <person name="Halakuc P."/>
            <person name="Pipaliya S.V."/>
            <person name="Vacek V."/>
            <person name="Brzon O."/>
            <person name="Soukal P."/>
            <person name="Eme L."/>
            <person name="Dacks J.B."/>
            <person name="Karnkowska A."/>
            <person name="Elias M."/>
            <person name="Hampl V."/>
        </authorList>
    </citation>
    <scope>NUCLEOTIDE SEQUENCE [LARGE SCALE GENOMIC DNA]</scope>
    <source>
        <strain evidence="1">NAU3</strain>
        <tissue evidence="1">Gut</tissue>
    </source>
</reference>
<comment type="caution">
    <text evidence="1">The sequence shown here is derived from an EMBL/GenBank/DDBJ whole genome shotgun (WGS) entry which is preliminary data.</text>
</comment>
<keyword evidence="2" id="KW-1185">Reference proteome</keyword>
<evidence type="ECO:0000313" key="1">
    <source>
        <dbReference type="EMBL" id="KAK2960147.1"/>
    </source>
</evidence>
<gene>
    <name evidence="1" type="ORF">BLNAU_5030</name>
</gene>
<proteinExistence type="predicted"/>
<protein>
    <submittedName>
        <fullName evidence="1">Uncharacterized protein</fullName>
    </submittedName>
</protein>
<evidence type="ECO:0000313" key="2">
    <source>
        <dbReference type="Proteomes" id="UP001281761"/>
    </source>
</evidence>